<dbReference type="Proteomes" id="UP000824202">
    <property type="component" value="Unassembled WGS sequence"/>
</dbReference>
<feature type="non-terminal residue" evidence="1">
    <location>
        <position position="1"/>
    </location>
</feature>
<name>A0A9D1V0I4_9BACT</name>
<reference evidence="1" key="1">
    <citation type="journal article" date="2021" name="PeerJ">
        <title>Extensive microbial diversity within the chicken gut microbiome revealed by metagenomics and culture.</title>
        <authorList>
            <person name="Gilroy R."/>
            <person name="Ravi A."/>
            <person name="Getino M."/>
            <person name="Pursley I."/>
            <person name="Horton D.L."/>
            <person name="Alikhan N.F."/>
            <person name="Baker D."/>
            <person name="Gharbi K."/>
            <person name="Hall N."/>
            <person name="Watson M."/>
            <person name="Adriaenssens E.M."/>
            <person name="Foster-Nyarko E."/>
            <person name="Jarju S."/>
            <person name="Secka A."/>
            <person name="Antonio M."/>
            <person name="Oren A."/>
            <person name="Chaudhuri R.R."/>
            <person name="La Ragione R."/>
            <person name="Hildebrand F."/>
            <person name="Pallen M.J."/>
        </authorList>
    </citation>
    <scope>NUCLEOTIDE SEQUENCE</scope>
    <source>
        <strain evidence="1">23274</strain>
    </source>
</reference>
<proteinExistence type="predicted"/>
<dbReference type="EMBL" id="DXFT01000127">
    <property type="protein sequence ID" value="HIX03784.1"/>
    <property type="molecule type" value="Genomic_DNA"/>
</dbReference>
<dbReference type="AlphaFoldDB" id="A0A9D1V0I4"/>
<organism evidence="1 2">
    <name type="scientific">Candidatus Odoribacter faecigallinarum</name>
    <dbReference type="NCBI Taxonomy" id="2838706"/>
    <lineage>
        <taxon>Bacteria</taxon>
        <taxon>Pseudomonadati</taxon>
        <taxon>Bacteroidota</taxon>
        <taxon>Bacteroidia</taxon>
        <taxon>Bacteroidales</taxon>
        <taxon>Odoribacteraceae</taxon>
        <taxon>Odoribacter</taxon>
    </lineage>
</organism>
<accession>A0A9D1V0I4</accession>
<comment type="caution">
    <text evidence="1">The sequence shown here is derived from an EMBL/GenBank/DDBJ whole genome shotgun (WGS) entry which is preliminary data.</text>
</comment>
<reference evidence="1" key="2">
    <citation type="submission" date="2021-04" db="EMBL/GenBank/DDBJ databases">
        <authorList>
            <person name="Gilroy R."/>
        </authorList>
    </citation>
    <scope>NUCLEOTIDE SEQUENCE</scope>
    <source>
        <strain evidence="1">23274</strain>
    </source>
</reference>
<protein>
    <submittedName>
        <fullName evidence="1">Uncharacterized protein</fullName>
    </submittedName>
</protein>
<evidence type="ECO:0000313" key="2">
    <source>
        <dbReference type="Proteomes" id="UP000824202"/>
    </source>
</evidence>
<evidence type="ECO:0000313" key="1">
    <source>
        <dbReference type="EMBL" id="HIX03784.1"/>
    </source>
</evidence>
<gene>
    <name evidence="1" type="ORF">H9863_06670</name>
</gene>
<sequence length="127" mass="14619">VGKKMSVCQDEPLRLALEDYIVEQQESLDLVSGVLLPEEAESDFPFRFVGERTEFVRFVRALFITDRIVPVGGAKMLHCVRHLMRLLHVPEGNNLSNVINKLVCTDNQLRFFDKFRSDLEKQILSGR</sequence>